<comment type="similarity">
    <text evidence="5">Belongs to the GTP cyclohydrolase I family. QueF type 2 subfamily.</text>
</comment>
<organism evidence="7 8">
    <name type="scientific">Buchnera aphidicola</name>
    <name type="common">Aphis helianthi</name>
    <dbReference type="NCBI Taxonomy" id="2315802"/>
    <lineage>
        <taxon>Bacteria</taxon>
        <taxon>Pseudomonadati</taxon>
        <taxon>Pseudomonadota</taxon>
        <taxon>Gammaproteobacteria</taxon>
        <taxon>Enterobacterales</taxon>
        <taxon>Erwiniaceae</taxon>
        <taxon>Buchnera</taxon>
    </lineage>
</organism>
<dbReference type="EMBL" id="CP034894">
    <property type="protein sequence ID" value="QCI17118.1"/>
    <property type="molecule type" value="Genomic_DNA"/>
</dbReference>
<feature type="active site" description="Proton donor" evidence="5">
    <location>
        <position position="178"/>
    </location>
</feature>
<dbReference type="HAMAP" id="MF_00817">
    <property type="entry name" value="QueF_type2"/>
    <property type="match status" value="1"/>
</dbReference>
<proteinExistence type="inferred from homology"/>
<dbReference type="OrthoDB" id="9789995at2"/>
<keyword evidence="1 5" id="KW-0963">Cytoplasm</keyword>
<evidence type="ECO:0000256" key="5">
    <source>
        <dbReference type="HAMAP-Rule" id="MF_00817"/>
    </source>
</evidence>
<sequence length="263" mass="30657">MIVKTNQFNLLQGIPRKKHRKNIEINYKNLPFIGKDIWTLYELSWLNVNGLPQIAIARLEFNITSKNIIESKSLKLYINSLNQVKFKKSVNLIEKITFDLNNCVIGEVFVKLFNLNQIKNIGISKFSGTCIDNQNISIKSYNYNKSLLESSFEEKELVTESLYSNLFKSNCPITQQPDWASINIIYTGKKINHAALLKYLISFRNHDEFHEECIERIFNDIQNICNPKKLSVYARYTRRGGIDINPWRSNSFLKPSLVRLARQ</sequence>
<evidence type="ECO:0000256" key="4">
    <source>
        <dbReference type="ARBA" id="ARBA00023002"/>
    </source>
</evidence>
<dbReference type="InterPro" id="IPR029139">
    <property type="entry name" value="QueF_N"/>
</dbReference>
<dbReference type="Pfam" id="PF14489">
    <property type="entry name" value="QueF"/>
    <property type="match status" value="1"/>
</dbReference>
<keyword evidence="4 5" id="KW-0560">Oxidoreductase</keyword>
<feature type="binding site" evidence="5">
    <location>
        <begin position="239"/>
        <end position="240"/>
    </location>
    <ligand>
        <name>NADPH</name>
        <dbReference type="ChEBI" id="CHEBI:57783"/>
    </ligand>
</feature>
<comment type="pathway">
    <text evidence="5">tRNA modification; tRNA-queuosine biosynthesis.</text>
</comment>
<dbReference type="PIRSF" id="PIRSF004750">
    <property type="entry name" value="Nitrile_oxidored_YqcD_prd"/>
    <property type="match status" value="1"/>
</dbReference>
<dbReference type="PANTHER" id="PTHR34354:SF1">
    <property type="entry name" value="NADPH-DEPENDENT 7-CYANO-7-DEAZAGUANINE REDUCTASE"/>
    <property type="match status" value="1"/>
</dbReference>
<evidence type="ECO:0000256" key="1">
    <source>
        <dbReference type="ARBA" id="ARBA00022490"/>
    </source>
</evidence>
<dbReference type="InterPro" id="IPR043133">
    <property type="entry name" value="GTP-CH-I_C/QueF"/>
</dbReference>
<evidence type="ECO:0000256" key="3">
    <source>
        <dbReference type="ARBA" id="ARBA00022857"/>
    </source>
</evidence>
<dbReference type="GO" id="GO:0033739">
    <property type="term" value="F:preQ1 synthase activity"/>
    <property type="evidence" value="ECO:0007669"/>
    <property type="project" value="UniProtKB-UniRule"/>
</dbReference>
<reference evidence="7 8" key="2">
    <citation type="submission" date="2019-05" db="EMBL/GenBank/DDBJ databases">
        <title>Genome evolution of the obligate endosymbiont Buchnera aphidicola.</title>
        <authorList>
            <person name="Moran N.A."/>
        </authorList>
    </citation>
    <scope>NUCLEOTIDE SEQUENCE [LARGE SCALE GENOMIC DNA]</scope>
    <source>
        <strain evidence="7 8">Ahe</strain>
    </source>
</reference>
<feature type="binding site" evidence="5">
    <location>
        <begin position="69"/>
        <end position="71"/>
    </location>
    <ligand>
        <name>substrate</name>
    </ligand>
</feature>
<evidence type="ECO:0000313" key="8">
    <source>
        <dbReference type="Proteomes" id="UP000298759"/>
    </source>
</evidence>
<dbReference type="EC" id="1.7.1.13" evidence="5"/>
<comment type="catalytic activity">
    <reaction evidence="5">
        <text>7-aminomethyl-7-carbaguanine + 2 NADP(+) = 7-cyano-7-carbaguanine + 2 NADPH + 3 H(+)</text>
        <dbReference type="Rhea" id="RHEA:13409"/>
        <dbReference type="ChEBI" id="CHEBI:15378"/>
        <dbReference type="ChEBI" id="CHEBI:45075"/>
        <dbReference type="ChEBI" id="CHEBI:57783"/>
        <dbReference type="ChEBI" id="CHEBI:58349"/>
        <dbReference type="ChEBI" id="CHEBI:58703"/>
        <dbReference type="EC" id="1.7.1.13"/>
    </reaction>
</comment>
<accession>A0A4D6XQG8</accession>
<feature type="domain" description="NADPH-dependent 7-cyano-7-deazaguanine reductase N-terminal" evidence="6">
    <location>
        <begin position="8"/>
        <end position="112"/>
    </location>
</feature>
<dbReference type="PANTHER" id="PTHR34354">
    <property type="entry name" value="NADPH-DEPENDENT 7-CYANO-7-DEAZAGUANINE REDUCTASE"/>
    <property type="match status" value="1"/>
</dbReference>
<dbReference type="GO" id="GO:0005737">
    <property type="term" value="C:cytoplasm"/>
    <property type="evidence" value="ECO:0007669"/>
    <property type="project" value="UniProtKB-SubCell"/>
</dbReference>
<dbReference type="InterPro" id="IPR016428">
    <property type="entry name" value="QueF_type2"/>
</dbReference>
<comment type="subcellular location">
    <subcellularLocation>
        <location evidence="5">Cytoplasm</location>
    </subcellularLocation>
</comment>
<gene>
    <name evidence="5 7" type="primary">queF</name>
    <name evidence="7" type="ORF">D9V62_01510</name>
</gene>
<keyword evidence="3 5" id="KW-0521">NADP</keyword>
<feature type="binding site" evidence="5">
    <location>
        <begin position="71"/>
        <end position="72"/>
    </location>
    <ligand>
        <name>NADPH</name>
        <dbReference type="ChEBI" id="CHEBI:57783"/>
    </ligand>
</feature>
<protein>
    <recommendedName>
        <fullName evidence="5">NADPH-dependent 7-cyano-7-deazaguanine reductase</fullName>
        <ecNumber evidence="5">1.7.1.13</ecNumber>
    </recommendedName>
    <alternativeName>
        <fullName evidence="5">7-cyano-7-carbaguanine reductase</fullName>
    </alternativeName>
    <alternativeName>
        <fullName evidence="5">NADPH-dependent nitrile oxidoreductase</fullName>
    </alternativeName>
    <alternativeName>
        <fullName evidence="5">PreQ(0) reductase</fullName>
    </alternativeName>
</protein>
<comment type="function">
    <text evidence="5">Catalyzes the NADPH-dependent reduction of 7-cyano-7-deazaguanine (preQ0) to 7-aminomethyl-7-deazaguanine (preQ1).</text>
</comment>
<dbReference type="NCBIfam" id="TIGR03138">
    <property type="entry name" value="QueF"/>
    <property type="match status" value="1"/>
</dbReference>
<dbReference type="AlphaFoldDB" id="A0A4D6XQG8"/>
<dbReference type="GO" id="GO:0008616">
    <property type="term" value="P:tRNA queuosine(34) biosynthetic process"/>
    <property type="evidence" value="ECO:0007669"/>
    <property type="project" value="UniProtKB-UniRule"/>
</dbReference>
<dbReference type="Gene3D" id="3.30.1130.10">
    <property type="match status" value="2"/>
</dbReference>
<keyword evidence="2 5" id="KW-0671">Queuosine biosynthesis</keyword>
<dbReference type="UniPathway" id="UPA00392"/>
<evidence type="ECO:0000259" key="6">
    <source>
        <dbReference type="Pfam" id="PF14819"/>
    </source>
</evidence>
<reference evidence="7 8" key="1">
    <citation type="submission" date="2018-12" db="EMBL/GenBank/DDBJ databases">
        <authorList>
            <person name="Chong R.A."/>
        </authorList>
    </citation>
    <scope>NUCLEOTIDE SEQUENCE [LARGE SCALE GENOMIC DNA]</scope>
    <source>
        <strain evidence="7 8">Ahe</strain>
    </source>
</reference>
<dbReference type="SUPFAM" id="SSF55620">
    <property type="entry name" value="Tetrahydrobiopterin biosynthesis enzymes-like"/>
    <property type="match status" value="1"/>
</dbReference>
<dbReference type="InterPro" id="IPR050084">
    <property type="entry name" value="NADPH_dep_7-cyano-7-deazaG_red"/>
</dbReference>
<evidence type="ECO:0000313" key="7">
    <source>
        <dbReference type="EMBL" id="QCI17118.1"/>
    </source>
</evidence>
<dbReference type="Proteomes" id="UP000298759">
    <property type="component" value="Chromosome"/>
</dbReference>
<feature type="active site" description="Thioimide intermediate" evidence="5">
    <location>
        <position position="171"/>
    </location>
</feature>
<comment type="subunit">
    <text evidence="5">Homodimer.</text>
</comment>
<evidence type="ECO:0000256" key="2">
    <source>
        <dbReference type="ARBA" id="ARBA00022785"/>
    </source>
</evidence>
<name>A0A4D6XQG8_9GAMM</name>
<dbReference type="InterPro" id="IPR029500">
    <property type="entry name" value="QueF"/>
</dbReference>
<feature type="binding site" evidence="5">
    <location>
        <begin position="210"/>
        <end position="211"/>
    </location>
    <ligand>
        <name>substrate</name>
    </ligand>
</feature>
<dbReference type="Pfam" id="PF14819">
    <property type="entry name" value="QueF_N"/>
    <property type="match status" value="1"/>
</dbReference>
<dbReference type="RefSeq" id="WP_158340051.1">
    <property type="nucleotide sequence ID" value="NZ_CP034894.1"/>
</dbReference>